<dbReference type="Pfam" id="PF03732">
    <property type="entry name" value="Retrotrans_gag"/>
    <property type="match status" value="1"/>
</dbReference>
<keyword evidence="4" id="KW-1185">Reference proteome</keyword>
<dbReference type="EMBL" id="CP133617">
    <property type="protein sequence ID" value="WMV32092.1"/>
    <property type="molecule type" value="Genomic_DNA"/>
</dbReference>
<organism evidence="3 4">
    <name type="scientific">Solanum verrucosum</name>
    <dbReference type="NCBI Taxonomy" id="315347"/>
    <lineage>
        <taxon>Eukaryota</taxon>
        <taxon>Viridiplantae</taxon>
        <taxon>Streptophyta</taxon>
        <taxon>Embryophyta</taxon>
        <taxon>Tracheophyta</taxon>
        <taxon>Spermatophyta</taxon>
        <taxon>Magnoliopsida</taxon>
        <taxon>eudicotyledons</taxon>
        <taxon>Gunneridae</taxon>
        <taxon>Pentapetalae</taxon>
        <taxon>asterids</taxon>
        <taxon>lamiids</taxon>
        <taxon>Solanales</taxon>
        <taxon>Solanaceae</taxon>
        <taxon>Solanoideae</taxon>
        <taxon>Solaneae</taxon>
        <taxon>Solanum</taxon>
    </lineage>
</organism>
<dbReference type="InterPro" id="IPR005162">
    <property type="entry name" value="Retrotrans_gag_dom"/>
</dbReference>
<name>A0AAF0TT51_SOLVR</name>
<feature type="region of interest" description="Disordered" evidence="1">
    <location>
        <begin position="112"/>
        <end position="139"/>
    </location>
</feature>
<dbReference type="AlphaFoldDB" id="A0AAF0TT51"/>
<sequence length="381" mass="43345">MDRLVAAKELSFRIGFTGHSGHLTIEPLPPVERDTPLNSIPDFILRPITRSITGDHTNLVSETAFMGDQIQHQLAQLVNLFQEERAANLARHEATNARLDALTQDLVNSKVDSDSTEHISQNRGWKGKNRVAGGSGSETGGSFIIPRHTKLDFPRFNGQGDPLGWLNRCEHFFRHQQTLEEEKVGLASFHLEGNAQLWFLQLETDLPQLSWDDFKRHCNLHFGPPIRSQKLGELAKLRQIGSVADYQETFEQLISRAGTLTQSQKIELYISGLTDYIAIEVELHNSPDLATAMSFSRLYERKEQPICSQLLDACKSKTTDFSPQQHVRFVKKLTKSEMEERRLKGLCFNCDEPFTRGHQCKKLFWIDFINDEEELLSTLSA</sequence>
<evidence type="ECO:0000259" key="2">
    <source>
        <dbReference type="Pfam" id="PF03732"/>
    </source>
</evidence>
<evidence type="ECO:0000256" key="1">
    <source>
        <dbReference type="SAM" id="MobiDB-lite"/>
    </source>
</evidence>
<protein>
    <recommendedName>
        <fullName evidence="2">Retrotransposon gag domain-containing protein</fullName>
    </recommendedName>
</protein>
<accession>A0AAF0TT51</accession>
<evidence type="ECO:0000313" key="3">
    <source>
        <dbReference type="EMBL" id="WMV32092.1"/>
    </source>
</evidence>
<feature type="domain" description="Retrotransposon gag" evidence="2">
    <location>
        <begin position="186"/>
        <end position="274"/>
    </location>
</feature>
<reference evidence="3" key="1">
    <citation type="submission" date="2023-08" db="EMBL/GenBank/DDBJ databases">
        <title>A de novo genome assembly of Solanum verrucosum Schlechtendal, a Mexican diploid species geographically isolated from the other diploid A-genome species in potato relatives.</title>
        <authorList>
            <person name="Hosaka K."/>
        </authorList>
    </citation>
    <scope>NUCLEOTIDE SEQUENCE</scope>
    <source>
        <tissue evidence="3">Young leaves</tissue>
    </source>
</reference>
<dbReference type="Proteomes" id="UP001234989">
    <property type="component" value="Chromosome 6"/>
</dbReference>
<proteinExistence type="predicted"/>
<gene>
    <name evidence="3" type="ORF">MTR67_025477</name>
</gene>
<evidence type="ECO:0000313" key="4">
    <source>
        <dbReference type="Proteomes" id="UP001234989"/>
    </source>
</evidence>